<feature type="transmembrane region" description="Helical" evidence="8">
    <location>
        <begin position="352"/>
        <end position="370"/>
    </location>
</feature>
<organism evidence="10 11">
    <name type="scientific">Flagellimonas meridianipacifica</name>
    <dbReference type="NCBI Taxonomy" id="1080225"/>
    <lineage>
        <taxon>Bacteria</taxon>
        <taxon>Pseudomonadati</taxon>
        <taxon>Bacteroidota</taxon>
        <taxon>Flavobacteriia</taxon>
        <taxon>Flavobacteriales</taxon>
        <taxon>Flavobacteriaceae</taxon>
        <taxon>Flagellimonas</taxon>
    </lineage>
</organism>
<feature type="domain" description="ABC transmembrane type-2" evidence="9">
    <location>
        <begin position="142"/>
        <end position="373"/>
    </location>
</feature>
<protein>
    <submittedName>
        <fullName evidence="10">ABC-2 type transport system permease protein</fullName>
    </submittedName>
</protein>
<feature type="transmembrane region" description="Helical" evidence="8">
    <location>
        <begin position="225"/>
        <end position="248"/>
    </location>
</feature>
<dbReference type="InterPro" id="IPR051449">
    <property type="entry name" value="ABC-2_transporter_component"/>
</dbReference>
<evidence type="ECO:0000256" key="7">
    <source>
        <dbReference type="ARBA" id="ARBA00023136"/>
    </source>
</evidence>
<dbReference type="OrthoDB" id="9808686at2"/>
<proteinExistence type="inferred from homology"/>
<evidence type="ECO:0000256" key="6">
    <source>
        <dbReference type="ARBA" id="ARBA00022989"/>
    </source>
</evidence>
<evidence type="ECO:0000256" key="4">
    <source>
        <dbReference type="ARBA" id="ARBA00022475"/>
    </source>
</evidence>
<keyword evidence="6 8" id="KW-1133">Transmembrane helix</keyword>
<evidence type="ECO:0000259" key="9">
    <source>
        <dbReference type="PROSITE" id="PS51012"/>
    </source>
</evidence>
<gene>
    <name evidence="10" type="ORF">CLV81_2987</name>
</gene>
<evidence type="ECO:0000256" key="3">
    <source>
        <dbReference type="ARBA" id="ARBA00022448"/>
    </source>
</evidence>
<comment type="caution">
    <text evidence="10">The sequence shown here is derived from an EMBL/GenBank/DDBJ whole genome shotgun (WGS) entry which is preliminary data.</text>
</comment>
<evidence type="ECO:0000256" key="5">
    <source>
        <dbReference type="ARBA" id="ARBA00022692"/>
    </source>
</evidence>
<evidence type="ECO:0000256" key="1">
    <source>
        <dbReference type="ARBA" id="ARBA00004651"/>
    </source>
</evidence>
<evidence type="ECO:0000256" key="2">
    <source>
        <dbReference type="ARBA" id="ARBA00007783"/>
    </source>
</evidence>
<feature type="transmembrane region" description="Helical" evidence="8">
    <location>
        <begin position="260"/>
        <end position="280"/>
    </location>
</feature>
<keyword evidence="11" id="KW-1185">Reference proteome</keyword>
<keyword evidence="4" id="KW-1003">Cell membrane</keyword>
<dbReference type="PANTHER" id="PTHR30294">
    <property type="entry name" value="MEMBRANE COMPONENT OF ABC TRANSPORTER YHHJ-RELATED"/>
    <property type="match status" value="1"/>
</dbReference>
<feature type="transmembrane region" description="Helical" evidence="8">
    <location>
        <begin position="181"/>
        <end position="204"/>
    </location>
</feature>
<comment type="similarity">
    <text evidence="2">Belongs to the ABC-2 integral membrane protein family.</text>
</comment>
<dbReference type="GO" id="GO:0005886">
    <property type="term" value="C:plasma membrane"/>
    <property type="evidence" value="ECO:0007669"/>
    <property type="project" value="UniProtKB-SubCell"/>
</dbReference>
<dbReference type="Pfam" id="PF12698">
    <property type="entry name" value="ABC2_membrane_3"/>
    <property type="match status" value="1"/>
</dbReference>
<accession>A0A2T0MAS7</accession>
<name>A0A2T0MAS7_9FLAO</name>
<evidence type="ECO:0000313" key="10">
    <source>
        <dbReference type="EMBL" id="PRX54585.1"/>
    </source>
</evidence>
<dbReference type="InterPro" id="IPR047817">
    <property type="entry name" value="ABC2_TM_bact-type"/>
</dbReference>
<dbReference type="PANTHER" id="PTHR30294:SF29">
    <property type="entry name" value="MULTIDRUG ABC TRANSPORTER PERMEASE YBHS-RELATED"/>
    <property type="match status" value="1"/>
</dbReference>
<dbReference type="InterPro" id="IPR013525">
    <property type="entry name" value="ABC2_TM"/>
</dbReference>
<dbReference type="Proteomes" id="UP000237640">
    <property type="component" value="Unassembled WGS sequence"/>
</dbReference>
<reference evidence="10 11" key="1">
    <citation type="submission" date="2018-03" db="EMBL/GenBank/DDBJ databases">
        <title>Genomic Encyclopedia of Archaeal and Bacterial Type Strains, Phase II (KMG-II): from individual species to whole genera.</title>
        <authorList>
            <person name="Goeker M."/>
        </authorList>
    </citation>
    <scope>NUCLEOTIDE SEQUENCE [LARGE SCALE GENOMIC DNA]</scope>
    <source>
        <strain evidence="10 11">DSM 25027</strain>
    </source>
</reference>
<dbReference type="Gene3D" id="3.40.1710.10">
    <property type="entry name" value="abc type-2 transporter like domain"/>
    <property type="match status" value="1"/>
</dbReference>
<evidence type="ECO:0000313" key="11">
    <source>
        <dbReference type="Proteomes" id="UP000237640"/>
    </source>
</evidence>
<dbReference type="EMBL" id="PVYX01000002">
    <property type="protein sequence ID" value="PRX54585.1"/>
    <property type="molecule type" value="Genomic_DNA"/>
</dbReference>
<comment type="subcellular location">
    <subcellularLocation>
        <location evidence="1">Cell membrane</location>
        <topology evidence="1">Multi-pass membrane protein</topology>
    </subcellularLocation>
</comment>
<keyword evidence="5 8" id="KW-0812">Transmembrane</keyword>
<keyword evidence="7 8" id="KW-0472">Membrane</keyword>
<feature type="transmembrane region" description="Helical" evidence="8">
    <location>
        <begin position="20"/>
        <end position="40"/>
    </location>
</feature>
<dbReference type="AlphaFoldDB" id="A0A2T0MAS7"/>
<dbReference type="RefSeq" id="WP_106145858.1">
    <property type="nucleotide sequence ID" value="NZ_PVYX01000002.1"/>
</dbReference>
<feature type="transmembrane region" description="Helical" evidence="8">
    <location>
        <begin position="292"/>
        <end position="312"/>
    </location>
</feature>
<dbReference type="PROSITE" id="PS51012">
    <property type="entry name" value="ABC_TM2"/>
    <property type="match status" value="1"/>
</dbReference>
<evidence type="ECO:0000256" key="8">
    <source>
        <dbReference type="SAM" id="Phobius"/>
    </source>
</evidence>
<keyword evidence="3" id="KW-0813">Transport</keyword>
<sequence>MRRLRFLIQKEFIQIFRNKALLPMMTLLPIIQLIVLSNAASNEVKDVRIAVVDQDQSELSRALSNKIVANDRFSLIATPFNKKDALDLMQLDEVDIVLEVPNDFERQFYRGEQPQLQTLVNAINGQQATVGSGYLNNIISSLNNQIRVDEPSLFSGIPKRNEPVVVSSNNWYNPELDYPHFMAPGILAELTALLTIVLTAMNTVREREIGTIEQINVTPIKKWEFILGKLVPFLCLGLILLTVGLIASKLIFDIPMRGNIGVIFIYAVVNLICVLGFGLLISNFAETQQQAIFVAFFFVLIFVLMCGLFTPIDSMPKWAQYATIPNPLAHFISVSRKVLLKGSGLADIKMEFLYTFILAILFNAAAVWSYKKQE</sequence>
<dbReference type="GO" id="GO:0140359">
    <property type="term" value="F:ABC-type transporter activity"/>
    <property type="evidence" value="ECO:0007669"/>
    <property type="project" value="InterPro"/>
</dbReference>